<reference evidence="2 3" key="1">
    <citation type="submission" date="2020-09" db="EMBL/GenBank/DDBJ databases">
        <title>Roseomonas.</title>
        <authorList>
            <person name="Zhu W."/>
        </authorList>
    </citation>
    <scope>NUCLEOTIDE SEQUENCE [LARGE SCALE GENOMIC DNA]</scope>
    <source>
        <strain evidence="2 3">573</strain>
    </source>
</reference>
<protein>
    <submittedName>
        <fullName evidence="2">HNH endonuclease</fullName>
    </submittedName>
</protein>
<evidence type="ECO:0000259" key="1">
    <source>
        <dbReference type="Pfam" id="PF13391"/>
    </source>
</evidence>
<dbReference type="Proteomes" id="UP001518989">
    <property type="component" value="Unassembled WGS sequence"/>
</dbReference>
<dbReference type="GO" id="GO:0004519">
    <property type="term" value="F:endonuclease activity"/>
    <property type="evidence" value="ECO:0007669"/>
    <property type="project" value="UniProtKB-KW"/>
</dbReference>
<proteinExistence type="predicted"/>
<sequence>MLDAREKVLREIKARRGQKAFRDQLLKAYDGRCAISGCAVLDVLEAVHIVPYRGDNTNHPINGLLLRADLHTLFDCGLIAIDPDTLKVLVASAIKDPSYREFHGHMLRRAIDLRLAPSLAALRHHRKAALV</sequence>
<accession>A0ABS3KW76</accession>
<evidence type="ECO:0000313" key="3">
    <source>
        <dbReference type="Proteomes" id="UP001518989"/>
    </source>
</evidence>
<dbReference type="InterPro" id="IPR003615">
    <property type="entry name" value="HNH_nuc"/>
</dbReference>
<dbReference type="EMBL" id="JACTNG010000019">
    <property type="protein sequence ID" value="MBO1081728.1"/>
    <property type="molecule type" value="Genomic_DNA"/>
</dbReference>
<keyword evidence="2" id="KW-0378">Hydrolase</keyword>
<name>A0ABS3KW76_9PROT</name>
<evidence type="ECO:0000313" key="2">
    <source>
        <dbReference type="EMBL" id="MBO1081728.1"/>
    </source>
</evidence>
<dbReference type="Pfam" id="PF13391">
    <property type="entry name" value="HNH_2"/>
    <property type="match status" value="1"/>
</dbReference>
<organism evidence="2 3">
    <name type="scientific">Roseomonas haemaphysalidis</name>
    <dbReference type="NCBI Taxonomy" id="2768162"/>
    <lineage>
        <taxon>Bacteria</taxon>
        <taxon>Pseudomonadati</taxon>
        <taxon>Pseudomonadota</taxon>
        <taxon>Alphaproteobacteria</taxon>
        <taxon>Acetobacterales</taxon>
        <taxon>Roseomonadaceae</taxon>
        <taxon>Roseomonas</taxon>
    </lineage>
</organism>
<keyword evidence="3" id="KW-1185">Reference proteome</keyword>
<gene>
    <name evidence="2" type="ORF">IAI61_22095</name>
</gene>
<keyword evidence="2" id="KW-0540">Nuclease</keyword>
<feature type="domain" description="HNH nuclease" evidence="1">
    <location>
        <begin position="33"/>
        <end position="82"/>
    </location>
</feature>
<comment type="caution">
    <text evidence="2">The sequence shown here is derived from an EMBL/GenBank/DDBJ whole genome shotgun (WGS) entry which is preliminary data.</text>
</comment>
<keyword evidence="2" id="KW-0255">Endonuclease</keyword>